<evidence type="ECO:0000256" key="5">
    <source>
        <dbReference type="ARBA" id="ARBA00022989"/>
    </source>
</evidence>
<dbReference type="EMBL" id="WNCL01000002">
    <property type="protein sequence ID" value="MTU42231.1"/>
    <property type="molecule type" value="Genomic_DNA"/>
</dbReference>
<comment type="caution">
    <text evidence="7">The sequence shown here is derived from an EMBL/GenBank/DDBJ whole genome shotgun (WGS) entry which is preliminary data.</text>
</comment>
<evidence type="ECO:0000256" key="1">
    <source>
        <dbReference type="ARBA" id="ARBA00004651"/>
    </source>
</evidence>
<proteinExistence type="inferred from homology"/>
<evidence type="ECO:0000313" key="7">
    <source>
        <dbReference type="EMBL" id="MTU42231.1"/>
    </source>
</evidence>
<dbReference type="InterPro" id="IPR032808">
    <property type="entry name" value="DoxX"/>
</dbReference>
<comment type="subcellular location">
    <subcellularLocation>
        <location evidence="1">Cell membrane</location>
        <topology evidence="1">Multi-pass membrane protein</topology>
    </subcellularLocation>
</comment>
<organism evidence="7 8">
    <name type="scientific">Parasutterella excrementihominis</name>
    <dbReference type="NCBI Taxonomy" id="487175"/>
    <lineage>
        <taxon>Bacteria</taxon>
        <taxon>Pseudomonadati</taxon>
        <taxon>Pseudomonadota</taxon>
        <taxon>Betaproteobacteria</taxon>
        <taxon>Burkholderiales</taxon>
        <taxon>Sutterellaceae</taxon>
        <taxon>Parasutterella</taxon>
    </lineage>
</organism>
<comment type="similarity">
    <text evidence="2">Belongs to the DoxX family.</text>
</comment>
<dbReference type="Proteomes" id="UP000462362">
    <property type="component" value="Unassembled WGS sequence"/>
</dbReference>
<dbReference type="PANTHER" id="PTHR33452:SF1">
    <property type="entry name" value="INNER MEMBRANE PROTEIN YPHA-RELATED"/>
    <property type="match status" value="1"/>
</dbReference>
<dbReference type="AlphaFoldDB" id="A0A6I3RZN2"/>
<protein>
    <submittedName>
        <fullName evidence="7">DoxX family membrane protein</fullName>
    </submittedName>
</protein>
<keyword evidence="4" id="KW-0812">Transmembrane</keyword>
<evidence type="ECO:0000256" key="6">
    <source>
        <dbReference type="ARBA" id="ARBA00023136"/>
    </source>
</evidence>
<keyword evidence="6" id="KW-0472">Membrane</keyword>
<dbReference type="InterPro" id="IPR051907">
    <property type="entry name" value="DoxX-like_oxidoreductase"/>
</dbReference>
<keyword evidence="3" id="KW-1003">Cell membrane</keyword>
<dbReference type="GO" id="GO:0005886">
    <property type="term" value="C:plasma membrane"/>
    <property type="evidence" value="ECO:0007669"/>
    <property type="project" value="UniProtKB-SubCell"/>
</dbReference>
<keyword evidence="5" id="KW-1133">Transmembrane helix</keyword>
<sequence length="139" mass="15244">MKMMSTILHWTCDPTSASMASLLFRWAIALAMLPYGVQKLFHPENAAKFPKVLFFSPKVGYYSAAIIETFVPLFLMAGLLTRLAVIPAIVSFTIATKVTIGKDLTSPALPYLFGLIAIFIVGSGLYSVDYWLLYALAGN</sequence>
<evidence type="ECO:0000256" key="2">
    <source>
        <dbReference type="ARBA" id="ARBA00006679"/>
    </source>
</evidence>
<evidence type="ECO:0000313" key="8">
    <source>
        <dbReference type="Proteomes" id="UP000462362"/>
    </source>
</evidence>
<reference evidence="7 8" key="1">
    <citation type="journal article" date="2019" name="Nat. Med.">
        <title>A library of human gut bacterial isolates paired with longitudinal multiomics data enables mechanistic microbiome research.</title>
        <authorList>
            <person name="Poyet M."/>
            <person name="Groussin M."/>
            <person name="Gibbons S.M."/>
            <person name="Avila-Pacheco J."/>
            <person name="Jiang X."/>
            <person name="Kearney S.M."/>
            <person name="Perrotta A.R."/>
            <person name="Berdy B."/>
            <person name="Zhao S."/>
            <person name="Lieberman T.D."/>
            <person name="Swanson P.K."/>
            <person name="Smith M."/>
            <person name="Roesemann S."/>
            <person name="Alexander J.E."/>
            <person name="Rich S.A."/>
            <person name="Livny J."/>
            <person name="Vlamakis H."/>
            <person name="Clish C."/>
            <person name="Bullock K."/>
            <person name="Deik A."/>
            <person name="Scott J."/>
            <person name="Pierce K.A."/>
            <person name="Xavier R.J."/>
            <person name="Alm E.J."/>
        </authorList>
    </citation>
    <scope>NUCLEOTIDE SEQUENCE [LARGE SCALE GENOMIC DNA]</scope>
    <source>
        <strain evidence="7 8">BIOML-A2</strain>
    </source>
</reference>
<name>A0A6I3RZN2_9BURK</name>
<dbReference type="PANTHER" id="PTHR33452">
    <property type="entry name" value="OXIDOREDUCTASE CATD-RELATED"/>
    <property type="match status" value="1"/>
</dbReference>
<accession>A0A6I3RZN2</accession>
<dbReference type="Pfam" id="PF07681">
    <property type="entry name" value="DoxX"/>
    <property type="match status" value="1"/>
</dbReference>
<evidence type="ECO:0000256" key="3">
    <source>
        <dbReference type="ARBA" id="ARBA00022475"/>
    </source>
</evidence>
<evidence type="ECO:0000256" key="4">
    <source>
        <dbReference type="ARBA" id="ARBA00022692"/>
    </source>
</evidence>
<gene>
    <name evidence="7" type="ORF">GMD42_01060</name>
</gene>